<dbReference type="Proteomes" id="UP000019365">
    <property type="component" value="Unassembled WGS sequence"/>
</dbReference>
<comment type="caution">
    <text evidence="2">The sequence shown here is derived from an EMBL/GenBank/DDBJ whole genome shotgun (WGS) entry which is preliminary data.</text>
</comment>
<dbReference type="EMBL" id="ATAX01000036">
    <property type="protein sequence ID" value="EWM52417.1"/>
    <property type="molecule type" value="Genomic_DNA"/>
</dbReference>
<feature type="transmembrane region" description="Helical" evidence="1">
    <location>
        <begin position="12"/>
        <end position="30"/>
    </location>
</feature>
<keyword evidence="1" id="KW-0472">Membrane</keyword>
<dbReference type="PATRIC" id="fig|1341157.4.peg.3190"/>
<keyword evidence="1" id="KW-0812">Transmembrane</keyword>
<dbReference type="OrthoDB" id="1817976at2"/>
<evidence type="ECO:0000313" key="2">
    <source>
        <dbReference type="EMBL" id="EWM52417.1"/>
    </source>
</evidence>
<keyword evidence="3" id="KW-1185">Reference proteome</keyword>
<keyword evidence="1" id="KW-1133">Transmembrane helix</keyword>
<accession>W7UVQ1</accession>
<evidence type="ECO:0000256" key="1">
    <source>
        <dbReference type="SAM" id="Phobius"/>
    </source>
</evidence>
<organism evidence="2 3">
    <name type="scientific">Ruminococcus flavefaciens 007c</name>
    <dbReference type="NCBI Taxonomy" id="1341157"/>
    <lineage>
        <taxon>Bacteria</taxon>
        <taxon>Bacillati</taxon>
        <taxon>Bacillota</taxon>
        <taxon>Clostridia</taxon>
        <taxon>Eubacteriales</taxon>
        <taxon>Oscillospiraceae</taxon>
        <taxon>Ruminococcus</taxon>
    </lineage>
</organism>
<dbReference type="RefSeq" id="WP_037301527.1">
    <property type="nucleotide sequence ID" value="NZ_ATAX01000036.1"/>
</dbReference>
<evidence type="ECO:0000313" key="3">
    <source>
        <dbReference type="Proteomes" id="UP000019365"/>
    </source>
</evidence>
<name>W7UVQ1_RUMFL</name>
<protein>
    <submittedName>
        <fullName evidence="2">Uncharacterized protein</fullName>
    </submittedName>
</protein>
<sequence length="1485" mass="160093">MKEHIQTQRRTSLTRVFSIIMALFMTIMIMPDVKPLKTHAAEYNIWILGKKVTDSNKSNILGNSTGVKFNFDYNTNTLHVVASGSDTTIYTKDGRYWTSSAPYSNIIYSTYPNLKISIDSNVSFIDNKGVVPISYNNSNYTLLLKGSGQLTVNTKANTTYSNFISGYKVRIENAKLVLSCRDILYCPYQSAAQLTIYNSSIKANYVYNLSESSNSSYTPSATMSSCYFSSPDDAYIYTGSKTYRDVRYGSGFFTSSFTITPGTKPPTVVNYGLKIRDTQVTSANKDDITGSGQISYNPDTKTLTIKKDITATAASIIENTGVEGLKITASAPVTLWGMSSDPAIYTTKSIEFTGSNRITIATNTTGMRVKSIGSSNPSIVISSPFTIDGGVFGIDGENGQSLKLNNSGIWIIDCSSAAVLGFAKKITLGSSVVLDVPQPYILTDPAGAIRDKNGDIAKEVKTAANKSYGITVGTTTINTGNYRDVFGDGKVSYDPDEKKLYIKGTYSGIKTSVSNVTVVLTGDTKITNSSGTANIALGPYGGITGSGKLTCDILNGGTNSVVIDGIDVTCKGDMYSNTSSITIKNGKVSVAGSMRTSSGYFVFDNTELNVSGDVYTALDNSAIAGTYGKITINRSNVKIGGDLKTVYGNINISGGTNAKIKGSVYSEKSKVNVTGSVITVPENGKIGSAGSTINSGIIYNNSSVLANEITIAQTSYGLKYGNMPVDSTWDLNNIDGNRKISYNPSTKTLTLKGTPTTGSDHSIRSTVEGLTIKVQSDSDLTTVYGYVYTDIQLTGNTVITGPGKLSVSRLSCTKNLTIRDANIKVDHPTLNTTTSEYIRATDNLTIINSEIFTGGGISTQYGNIRLDGCHIAAPAQASIQPYGSGNRIAVGYADAKGIHISKGYGFKICGTEVTAASDLSNLGPNGEMSYDPANNTLTLNNDVPIVGKVIIENVSNVGLIINGNGHMIRERSNSVILHSDTTITGKISVYGLLLCDEAIVNIKDADMECATILGNSESDNAKLNVINSNVAAFNKMYIYGEISLDNSFVKSPGLNQDFEIIDGVCCLRNANDEPYTGYVEIIRGKYVDYGFNINGKRVNTCYDLANLGPNGEFSYDPDTNTLTLIKDYEYDGTYPIQNISNNGLIINGNGHSIISKRSIELKADTKITGKLTLGDESLPDSKKPIMGMVANIQGSVTINIEDADLYIAARGYGMGATAGDKKLVIRNSNVEVVSTAGITGFDSGISLERCKIVIPENYVLEDNASNINESLIRIAPTEFAAPDENAEISLSGDEEYTYIFNSDAITVSKFDISSDNALNIEVCKYNGSILKKKETYSDLNEASSRMALEPGERAEIRISLADPSGTASIVLKRYTREVTEFYHNANFPCSDLNGGDNWYRYYINNMGIYSLYSEGYGGCRIMDGYMFDEDLNLLGSGSLMNKEVLHEFDTPGYVYINVHAVVDHPSENGEYGFSFFNGIFHDENR</sequence>
<proteinExistence type="predicted"/>
<gene>
    <name evidence="2" type="ORF">RF007C_13790</name>
</gene>
<reference evidence="2 3" key="1">
    <citation type="journal article" date="2014" name="PLoS ONE">
        <title>Rumen cellulosomics: divergent fiber-degrading strategies revealed by comparative genome-wide analysis of six ruminococcal strains.</title>
        <authorList>
            <person name="Dassa B."/>
            <person name="Borovok I."/>
            <person name="Ruimy-Israeli V."/>
            <person name="Lamed R."/>
            <person name="Flint H.J."/>
            <person name="Duncan S.H."/>
            <person name="Henrissat B."/>
            <person name="Coutinho P."/>
            <person name="Morrison M."/>
            <person name="Mosoni P."/>
            <person name="Yeoman C.J."/>
            <person name="White B.A."/>
            <person name="Bayer E.A."/>
        </authorList>
    </citation>
    <scope>NUCLEOTIDE SEQUENCE [LARGE SCALE GENOMIC DNA]</scope>
    <source>
        <strain evidence="2 3">007c</strain>
    </source>
</reference>